<protein>
    <submittedName>
        <fullName evidence="1">Uncharacterized protein</fullName>
    </submittedName>
</protein>
<organism evidence="1 2">
    <name type="scientific">Durusdinium trenchii</name>
    <dbReference type="NCBI Taxonomy" id="1381693"/>
    <lineage>
        <taxon>Eukaryota</taxon>
        <taxon>Sar</taxon>
        <taxon>Alveolata</taxon>
        <taxon>Dinophyceae</taxon>
        <taxon>Suessiales</taxon>
        <taxon>Symbiodiniaceae</taxon>
        <taxon>Durusdinium</taxon>
    </lineage>
</organism>
<name>A0ABP0NMZ6_9DINO</name>
<feature type="non-terminal residue" evidence="1">
    <location>
        <position position="112"/>
    </location>
</feature>
<comment type="caution">
    <text evidence="1">The sequence shown here is derived from an EMBL/GenBank/DDBJ whole genome shotgun (WGS) entry which is preliminary data.</text>
</comment>
<keyword evidence="2" id="KW-1185">Reference proteome</keyword>
<evidence type="ECO:0000313" key="1">
    <source>
        <dbReference type="EMBL" id="CAK9064202.1"/>
    </source>
</evidence>
<evidence type="ECO:0000313" key="2">
    <source>
        <dbReference type="Proteomes" id="UP001642464"/>
    </source>
</evidence>
<sequence>MRRPNVEGELFVPFTVLPGQGASQESALGIRFRSVEGLPDIGTSRLMIGFRFGTLDAEKRVDKSKEASVKTQFALVRQGETWAPENAGLVRVVLPNSLVSLASKGIICRLKV</sequence>
<proteinExistence type="predicted"/>
<dbReference type="EMBL" id="CAXAMM010029180">
    <property type="protein sequence ID" value="CAK9064202.1"/>
    <property type="molecule type" value="Genomic_DNA"/>
</dbReference>
<accession>A0ABP0NMZ6</accession>
<reference evidence="1 2" key="1">
    <citation type="submission" date="2024-02" db="EMBL/GenBank/DDBJ databases">
        <authorList>
            <person name="Chen Y."/>
            <person name="Shah S."/>
            <person name="Dougan E. K."/>
            <person name="Thang M."/>
            <person name="Chan C."/>
        </authorList>
    </citation>
    <scope>NUCLEOTIDE SEQUENCE [LARGE SCALE GENOMIC DNA]</scope>
</reference>
<dbReference type="Proteomes" id="UP001642464">
    <property type="component" value="Unassembled WGS sequence"/>
</dbReference>
<gene>
    <name evidence="1" type="ORF">SCF082_LOCUS33102</name>
</gene>